<sequence length="82" mass="9759">MIKHEELSMEDLRNQIKNNQICFGGNADLKIYGRLSCKSGKRMKMQHRVFFKSEKEALEHGYRPCGNCLNKKYKEWIYSTQK</sequence>
<dbReference type="InterPro" id="IPR004026">
    <property type="entry name" value="Ada_DNA_repair_Zn-bd"/>
</dbReference>
<dbReference type="SUPFAM" id="SSF57884">
    <property type="entry name" value="Ada DNA repair protein, N-terminal domain (N-Ada 10)"/>
    <property type="match status" value="1"/>
</dbReference>
<evidence type="ECO:0000259" key="2">
    <source>
        <dbReference type="Pfam" id="PF02805"/>
    </source>
</evidence>
<reference evidence="4" key="1">
    <citation type="submission" date="2018-05" db="EMBL/GenBank/DDBJ databases">
        <title>Pedobacter paludis sp. nov., isolated from wetland soil.</title>
        <authorList>
            <person name="Zhang Y."/>
        </authorList>
    </citation>
    <scope>NUCLEOTIDE SEQUENCE [LARGE SCALE GENOMIC DNA]</scope>
    <source>
        <strain evidence="4">R-8</strain>
    </source>
</reference>
<evidence type="ECO:0000256" key="1">
    <source>
        <dbReference type="ARBA" id="ARBA00023159"/>
    </source>
</evidence>
<dbReference type="OrthoDB" id="894286at2"/>
<evidence type="ECO:0000313" key="4">
    <source>
        <dbReference type="Proteomes" id="UP000245391"/>
    </source>
</evidence>
<accession>A0A317F2A8</accession>
<dbReference type="RefSeq" id="WP_109930558.1">
    <property type="nucleotide sequence ID" value="NZ_QGNY01000004.1"/>
</dbReference>
<dbReference type="GO" id="GO:0006355">
    <property type="term" value="P:regulation of DNA-templated transcription"/>
    <property type="evidence" value="ECO:0007669"/>
    <property type="project" value="InterPro"/>
</dbReference>
<dbReference type="GO" id="GO:0008168">
    <property type="term" value="F:methyltransferase activity"/>
    <property type="evidence" value="ECO:0007669"/>
    <property type="project" value="InterPro"/>
</dbReference>
<comment type="caution">
    <text evidence="3">The sequence shown here is derived from an EMBL/GenBank/DDBJ whole genome shotgun (WGS) entry which is preliminary data.</text>
</comment>
<dbReference type="GO" id="GO:0008270">
    <property type="term" value="F:zinc ion binding"/>
    <property type="evidence" value="ECO:0007669"/>
    <property type="project" value="InterPro"/>
</dbReference>
<feature type="domain" description="Ada DNA repair metal-binding" evidence="2">
    <location>
        <begin position="23"/>
        <end position="68"/>
    </location>
</feature>
<dbReference type="Gene3D" id="3.40.10.10">
    <property type="entry name" value="DNA Methylphosphotriester Repair Domain"/>
    <property type="match status" value="1"/>
</dbReference>
<dbReference type="Proteomes" id="UP000245391">
    <property type="component" value="Unassembled WGS sequence"/>
</dbReference>
<dbReference type="GO" id="GO:0006281">
    <property type="term" value="P:DNA repair"/>
    <property type="evidence" value="ECO:0007669"/>
    <property type="project" value="InterPro"/>
</dbReference>
<dbReference type="GO" id="GO:0003677">
    <property type="term" value="F:DNA binding"/>
    <property type="evidence" value="ECO:0007669"/>
    <property type="project" value="InterPro"/>
</dbReference>
<dbReference type="EMBL" id="QGNY01000004">
    <property type="protein sequence ID" value="PWS31596.1"/>
    <property type="molecule type" value="Genomic_DNA"/>
</dbReference>
<proteinExistence type="predicted"/>
<organism evidence="3 4">
    <name type="scientific">Pedobacter paludis</name>
    <dbReference type="NCBI Taxonomy" id="2203212"/>
    <lineage>
        <taxon>Bacteria</taxon>
        <taxon>Pseudomonadati</taxon>
        <taxon>Bacteroidota</taxon>
        <taxon>Sphingobacteriia</taxon>
        <taxon>Sphingobacteriales</taxon>
        <taxon>Sphingobacteriaceae</taxon>
        <taxon>Pedobacter</taxon>
    </lineage>
</organism>
<evidence type="ECO:0000313" key="3">
    <source>
        <dbReference type="EMBL" id="PWS31596.1"/>
    </source>
</evidence>
<dbReference type="AlphaFoldDB" id="A0A317F2A8"/>
<name>A0A317F2A8_9SPHI</name>
<dbReference type="InterPro" id="IPR035451">
    <property type="entry name" value="Ada-like_dom_sf"/>
</dbReference>
<protein>
    <submittedName>
        <fullName evidence="3">Metal-binding protein</fullName>
    </submittedName>
</protein>
<gene>
    <name evidence="3" type="ORF">DF947_13490</name>
</gene>
<keyword evidence="4" id="KW-1185">Reference proteome</keyword>
<dbReference type="Pfam" id="PF02805">
    <property type="entry name" value="Ada_Zn_binding"/>
    <property type="match status" value="1"/>
</dbReference>
<keyword evidence="1" id="KW-0010">Activator</keyword>